<feature type="chain" id="PRO_5045453808" evidence="2">
    <location>
        <begin position="28"/>
        <end position="276"/>
    </location>
</feature>
<keyword evidence="4" id="KW-1185">Reference proteome</keyword>
<comment type="caution">
    <text evidence="3">The sequence shown here is derived from an EMBL/GenBank/DDBJ whole genome shotgun (WGS) entry which is preliminary data.</text>
</comment>
<sequence>MRIAFHLRSVLAPMLGVLLTAPSPAEANEGVAFFSDPSQIAGSAAPSPRSSTLGEESHLVARNSTSYYPKAALKVTDVAYMRQLPAEGVLSVNPSNMLALHGSGAKEAADVLKKSNGPLIELPGHHRHKGILERSASSARARRRCQSPKVRGRDGCKGDGGRKADGHDQGAQAHPVRAVDTWQQDPCRGQRHGRRRHHQAVNTGKGFSGYKQMSDEAIGTAKADVILPMKNARLGRASLTQSAPQSTELFAGPFLACDLYEGPEALQGRQRPPIRR</sequence>
<protein>
    <submittedName>
        <fullName evidence="3">Hemin ABC transporter substrate-binding protein</fullName>
    </submittedName>
</protein>
<keyword evidence="2" id="KW-0732">Signal</keyword>
<feature type="signal peptide" evidence="2">
    <location>
        <begin position="1"/>
        <end position="27"/>
    </location>
</feature>
<name>A0ABV2DLZ8_9HYPH</name>
<dbReference type="RefSeq" id="WP_354463176.1">
    <property type="nucleotide sequence ID" value="NZ_JBEWSZ010000003.1"/>
</dbReference>
<organism evidence="3 4">
    <name type="scientific">Mesorhizobium shangrilense</name>
    <dbReference type="NCBI Taxonomy" id="460060"/>
    <lineage>
        <taxon>Bacteria</taxon>
        <taxon>Pseudomonadati</taxon>
        <taxon>Pseudomonadota</taxon>
        <taxon>Alphaproteobacteria</taxon>
        <taxon>Hyphomicrobiales</taxon>
        <taxon>Phyllobacteriaceae</taxon>
        <taxon>Mesorhizobium</taxon>
    </lineage>
</organism>
<dbReference type="SUPFAM" id="SSF53807">
    <property type="entry name" value="Helical backbone' metal receptor"/>
    <property type="match status" value="1"/>
</dbReference>
<proteinExistence type="predicted"/>
<evidence type="ECO:0000256" key="2">
    <source>
        <dbReference type="SAM" id="SignalP"/>
    </source>
</evidence>
<reference evidence="3 4" key="1">
    <citation type="submission" date="2024-06" db="EMBL/GenBank/DDBJ databases">
        <authorList>
            <person name="Kim D.-U."/>
        </authorList>
    </citation>
    <scope>NUCLEOTIDE SEQUENCE [LARGE SCALE GENOMIC DNA]</scope>
    <source>
        <strain evidence="3 4">KACC15460</strain>
    </source>
</reference>
<feature type="compositionally biased region" description="Basic and acidic residues" evidence="1">
    <location>
        <begin position="151"/>
        <end position="168"/>
    </location>
</feature>
<dbReference type="Proteomes" id="UP001548832">
    <property type="component" value="Unassembled WGS sequence"/>
</dbReference>
<accession>A0ABV2DLZ8</accession>
<feature type="region of interest" description="Disordered" evidence="1">
    <location>
        <begin position="119"/>
        <end position="180"/>
    </location>
</feature>
<evidence type="ECO:0000313" key="4">
    <source>
        <dbReference type="Proteomes" id="UP001548832"/>
    </source>
</evidence>
<gene>
    <name evidence="3" type="ORF">ABVQ20_29110</name>
</gene>
<dbReference type="Gene3D" id="3.40.50.1980">
    <property type="entry name" value="Nitrogenase molybdenum iron protein domain"/>
    <property type="match status" value="1"/>
</dbReference>
<evidence type="ECO:0000256" key="1">
    <source>
        <dbReference type="SAM" id="MobiDB-lite"/>
    </source>
</evidence>
<dbReference type="EMBL" id="JBEWSZ010000003">
    <property type="protein sequence ID" value="MET2831048.1"/>
    <property type="molecule type" value="Genomic_DNA"/>
</dbReference>
<evidence type="ECO:0000313" key="3">
    <source>
        <dbReference type="EMBL" id="MET2831048.1"/>
    </source>
</evidence>